<organism evidence="5">
    <name type="scientific">viral metagenome</name>
    <dbReference type="NCBI Taxonomy" id="1070528"/>
    <lineage>
        <taxon>unclassified sequences</taxon>
        <taxon>metagenomes</taxon>
        <taxon>organismal metagenomes</taxon>
    </lineage>
</organism>
<comment type="similarity">
    <text evidence="1">Belongs to the protein disulfide isomerase family.</text>
</comment>
<dbReference type="Gene3D" id="3.40.30.10">
    <property type="entry name" value="Glutaredoxin"/>
    <property type="match status" value="1"/>
</dbReference>
<dbReference type="PANTHER" id="PTHR45672:SF3">
    <property type="entry name" value="THIOREDOXIN DOMAIN-CONTAINING PROTEIN 5"/>
    <property type="match status" value="1"/>
</dbReference>
<dbReference type="EMBL" id="MN740917">
    <property type="protein sequence ID" value="QHU17668.1"/>
    <property type="molecule type" value="Genomic_DNA"/>
</dbReference>
<keyword evidence="2" id="KW-0732">Signal</keyword>
<dbReference type="PROSITE" id="PS51352">
    <property type="entry name" value="THIOREDOXIN_2"/>
    <property type="match status" value="1"/>
</dbReference>
<dbReference type="Pfam" id="PF00085">
    <property type="entry name" value="Thioredoxin"/>
    <property type="match status" value="1"/>
</dbReference>
<feature type="domain" description="Thioredoxin" evidence="4">
    <location>
        <begin position="1"/>
        <end position="110"/>
    </location>
</feature>
<proteinExistence type="inferred from homology"/>
<evidence type="ECO:0000259" key="4">
    <source>
        <dbReference type="PROSITE" id="PS51352"/>
    </source>
</evidence>
<dbReference type="SUPFAM" id="SSF52833">
    <property type="entry name" value="Thioredoxin-like"/>
    <property type="match status" value="1"/>
</dbReference>
<name>A0A6C0KMV2_9ZZZZ</name>
<evidence type="ECO:0000313" key="5">
    <source>
        <dbReference type="EMBL" id="QHU17668.1"/>
    </source>
</evidence>
<dbReference type="InterPro" id="IPR013766">
    <property type="entry name" value="Thioredoxin_domain"/>
</dbReference>
<dbReference type="InterPro" id="IPR036249">
    <property type="entry name" value="Thioredoxin-like_sf"/>
</dbReference>
<evidence type="ECO:0000256" key="2">
    <source>
        <dbReference type="ARBA" id="ARBA00022729"/>
    </source>
</evidence>
<reference evidence="5" key="1">
    <citation type="journal article" date="2020" name="Nature">
        <title>Giant virus diversity and host interactions through global metagenomics.</title>
        <authorList>
            <person name="Schulz F."/>
            <person name="Roux S."/>
            <person name="Paez-Espino D."/>
            <person name="Jungbluth S."/>
            <person name="Walsh D.A."/>
            <person name="Denef V.J."/>
            <person name="McMahon K.D."/>
            <person name="Konstantinidis K.T."/>
            <person name="Eloe-Fadrosh E.A."/>
            <person name="Kyrpides N.C."/>
            <person name="Woyke T."/>
        </authorList>
    </citation>
    <scope>NUCLEOTIDE SEQUENCE</scope>
    <source>
        <strain evidence="5">GVMAG-S-3300012919-55</strain>
    </source>
</reference>
<dbReference type="GO" id="GO:0003756">
    <property type="term" value="F:protein disulfide isomerase activity"/>
    <property type="evidence" value="ECO:0007669"/>
    <property type="project" value="TreeGrafter"/>
</dbReference>
<dbReference type="CDD" id="cd02961">
    <property type="entry name" value="PDI_a_family"/>
    <property type="match status" value="1"/>
</dbReference>
<dbReference type="AlphaFoldDB" id="A0A6C0KMV2"/>
<dbReference type="GO" id="GO:0006457">
    <property type="term" value="P:protein folding"/>
    <property type="evidence" value="ECO:0007669"/>
    <property type="project" value="TreeGrafter"/>
</dbReference>
<dbReference type="InterPro" id="IPR051063">
    <property type="entry name" value="PDI"/>
</dbReference>
<evidence type="ECO:0000256" key="3">
    <source>
        <dbReference type="SAM" id="MobiDB-lite"/>
    </source>
</evidence>
<dbReference type="PANTHER" id="PTHR45672">
    <property type="entry name" value="PROTEIN DISULFIDE-ISOMERASE C17H9.14C-RELATED"/>
    <property type="match status" value="1"/>
</dbReference>
<dbReference type="GO" id="GO:0005783">
    <property type="term" value="C:endoplasmic reticulum"/>
    <property type="evidence" value="ECO:0007669"/>
    <property type="project" value="TreeGrafter"/>
</dbReference>
<protein>
    <recommendedName>
        <fullName evidence="4">Thioredoxin domain-containing protein</fullName>
    </recommendedName>
</protein>
<accession>A0A6C0KMV2</accession>
<feature type="region of interest" description="Disordered" evidence="3">
    <location>
        <begin position="157"/>
        <end position="187"/>
    </location>
</feature>
<evidence type="ECO:0000256" key="1">
    <source>
        <dbReference type="ARBA" id="ARBA00006347"/>
    </source>
</evidence>
<sequence length="187" mass="21969">MKVFKINGSNYSLLNDLNGSNQGTVLFYHPQCGHCQSMKPQWEEMKKKINKRNCNIYEVNGENMDEIYHPMKEVVNGFPTIMNVHNGKLTQFEKERNTENMIKFVLANEEKQSSNTNKATRDLIKRKVSFHLNEDDNLIKQRRTLKAKNIINSLKIARKKASMKRRKSKSKKRRGNVKKRKGKTKKR</sequence>